<keyword evidence="5 6" id="KW-0408">Iron</keyword>
<dbReference type="CDD" id="cd11073">
    <property type="entry name" value="CYP76-like"/>
    <property type="match status" value="1"/>
</dbReference>
<accession>A0AAQ3PYW6</accession>
<dbReference type="PROSITE" id="PS00086">
    <property type="entry name" value="CYTOCHROME_P450"/>
    <property type="match status" value="1"/>
</dbReference>
<dbReference type="InterPro" id="IPR036396">
    <property type="entry name" value="Cyt_P450_sf"/>
</dbReference>
<organism evidence="7 8">
    <name type="scientific">Paspalum notatum var. saurae</name>
    <dbReference type="NCBI Taxonomy" id="547442"/>
    <lineage>
        <taxon>Eukaryota</taxon>
        <taxon>Viridiplantae</taxon>
        <taxon>Streptophyta</taxon>
        <taxon>Embryophyta</taxon>
        <taxon>Tracheophyta</taxon>
        <taxon>Spermatophyta</taxon>
        <taxon>Magnoliopsida</taxon>
        <taxon>Liliopsida</taxon>
        <taxon>Poales</taxon>
        <taxon>Poaceae</taxon>
        <taxon>PACMAD clade</taxon>
        <taxon>Panicoideae</taxon>
        <taxon>Andropogonodae</taxon>
        <taxon>Paspaleae</taxon>
        <taxon>Paspalinae</taxon>
        <taxon>Paspalum</taxon>
    </lineage>
</organism>
<dbReference type="PRINTS" id="PR00385">
    <property type="entry name" value="P450"/>
</dbReference>
<gene>
    <name evidence="7" type="ORF">U9M48_006026</name>
</gene>
<dbReference type="GO" id="GO:0005506">
    <property type="term" value="F:iron ion binding"/>
    <property type="evidence" value="ECO:0007669"/>
    <property type="project" value="InterPro"/>
</dbReference>
<dbReference type="Pfam" id="PF00067">
    <property type="entry name" value="p450"/>
    <property type="match status" value="2"/>
</dbReference>
<dbReference type="SUPFAM" id="SSF48264">
    <property type="entry name" value="Cytochrome P450"/>
    <property type="match status" value="2"/>
</dbReference>
<evidence type="ECO:0000313" key="8">
    <source>
        <dbReference type="Proteomes" id="UP001341281"/>
    </source>
</evidence>
<keyword evidence="3" id="KW-0611">Plant defense</keyword>
<dbReference type="GO" id="GO:0051502">
    <property type="term" value="P:diterpene phytoalexin biosynthetic process"/>
    <property type="evidence" value="ECO:0007669"/>
    <property type="project" value="UniProtKB-ARBA"/>
</dbReference>
<dbReference type="InterPro" id="IPR017972">
    <property type="entry name" value="Cyt_P450_CS"/>
</dbReference>
<comment type="similarity">
    <text evidence="1">Belongs to the cytochrome P450 family.</text>
</comment>
<dbReference type="Gene3D" id="1.10.630.10">
    <property type="entry name" value="Cytochrome P450"/>
    <property type="match status" value="2"/>
</dbReference>
<keyword evidence="6" id="KW-0349">Heme</keyword>
<dbReference type="PANTHER" id="PTHR47950:SF7">
    <property type="entry name" value="OS12G0196700 PROTEIN"/>
    <property type="match status" value="1"/>
</dbReference>
<keyword evidence="8" id="KW-1185">Reference proteome</keyword>
<sequence length="758" mass="86084">MVSHMWRAMFSTELDEVSSQEVHDCVREATALVAAPNVSDFFPVLAPADLQGMRRRMARLITRSYKLMDSQIQRRIRVREMNDEASTRKNDLLDAMLDMSEKERDNGRATVSRDLMKAFFTDLFVGASDTTSTTIEWALAELLQNPQTMRKLQEELRLVLGARTQVEDSDIDNLPYLQAVIKEALRLHSVVPLLLYKAYDTVELHGYTIPKGSSVLVNVWAIHQNAEVWCEPQKFIPERFLQKEISFSDRNLEFFPFASGRHVCLGLPLANRMLHLILGSLLHRFDWTLGEDDARRGVGNLLDMSNLPHRSLARLAERHGPLMTVRLCSTVIFVASSPSTAREVLQRHNATLSGRAPLDSWRGANHVANSIFVLQQGHKWRALRRLGSEQLFSPKRLELLEPLRRDVVQGLLRDVSEQADSGVPVSVGRAAFTAMVSHMWRAMFSTELDELSPQELHDYVREATALLAAPNVSDFFPVLAPADLQGVRHRMARLFATSYQLMDSQIQRRIRARGVNEASTRKNDLLDAMLDMSEKDSKEQDSGRVTVTRDLMRAFFTDLFVGAIDTTSSTIEWAFAELLQNPQIMRKLQEELRSVLGSRTQVEDPDIDNLPYLQAVVKETLRLHSVAPLLSYKAYDTVELHGYTIPKGSSVIVNVWGIHRNAEVWAEPQKFIPERFLRKEISFSDKNFEFFPFSSGRHVCPGFPLANRMLPLILGSLLHRFDWTLGDDDARRGGLDMTEKFGLVLSMATPIHAIAKKR</sequence>
<dbReference type="InterPro" id="IPR001128">
    <property type="entry name" value="Cyt_P450"/>
</dbReference>
<evidence type="ECO:0000256" key="1">
    <source>
        <dbReference type="ARBA" id="ARBA00010617"/>
    </source>
</evidence>
<evidence type="ECO:0000256" key="6">
    <source>
        <dbReference type="PIRSR" id="PIRSR602401-1"/>
    </source>
</evidence>
<protein>
    <recommendedName>
        <fullName evidence="9">Cytochrome P450</fullName>
    </recommendedName>
</protein>
<evidence type="ECO:0000256" key="5">
    <source>
        <dbReference type="ARBA" id="ARBA00023004"/>
    </source>
</evidence>
<evidence type="ECO:0000256" key="4">
    <source>
        <dbReference type="ARBA" id="ARBA00023002"/>
    </source>
</evidence>
<dbReference type="GO" id="GO:0016709">
    <property type="term" value="F:oxidoreductase activity, acting on paired donors, with incorporation or reduction of molecular oxygen, NAD(P)H as one donor, and incorporation of one atom of oxygen"/>
    <property type="evidence" value="ECO:0007669"/>
    <property type="project" value="UniProtKB-ARBA"/>
</dbReference>
<feature type="binding site" description="axial binding residue" evidence="6">
    <location>
        <position position="700"/>
    </location>
    <ligand>
        <name>heme</name>
        <dbReference type="ChEBI" id="CHEBI:30413"/>
    </ligand>
    <ligandPart>
        <name>Fe</name>
        <dbReference type="ChEBI" id="CHEBI:18248"/>
    </ligandPart>
</feature>
<keyword evidence="4" id="KW-0560">Oxidoreductase</keyword>
<proteinExistence type="inferred from homology"/>
<dbReference type="AlphaFoldDB" id="A0AAQ3PYW6"/>
<reference evidence="7 8" key="1">
    <citation type="submission" date="2024-02" db="EMBL/GenBank/DDBJ databases">
        <title>High-quality chromosome-scale genome assembly of Pensacola bahiagrass (Paspalum notatum Flugge var. saurae).</title>
        <authorList>
            <person name="Vega J.M."/>
            <person name="Podio M."/>
            <person name="Orjuela J."/>
            <person name="Siena L.A."/>
            <person name="Pessino S.C."/>
            <person name="Combes M.C."/>
            <person name="Mariac C."/>
            <person name="Albertini E."/>
            <person name="Pupilli F."/>
            <person name="Ortiz J.P.A."/>
            <person name="Leblanc O."/>
        </authorList>
    </citation>
    <scope>NUCLEOTIDE SEQUENCE [LARGE SCALE GENOMIC DNA]</scope>
    <source>
        <strain evidence="7">R1</strain>
        <tissue evidence="7">Leaf</tissue>
    </source>
</reference>
<dbReference type="GO" id="GO:0020037">
    <property type="term" value="F:heme binding"/>
    <property type="evidence" value="ECO:0007669"/>
    <property type="project" value="InterPro"/>
</dbReference>
<dbReference type="PRINTS" id="PR00463">
    <property type="entry name" value="EP450I"/>
</dbReference>
<dbReference type="FunFam" id="1.10.630.10:FF:000007">
    <property type="entry name" value="Cytochrome P450 76C4"/>
    <property type="match status" value="2"/>
</dbReference>
<dbReference type="GO" id="GO:0006952">
    <property type="term" value="P:defense response"/>
    <property type="evidence" value="ECO:0007669"/>
    <property type="project" value="UniProtKB-KW"/>
</dbReference>
<dbReference type="PANTHER" id="PTHR47950">
    <property type="entry name" value="CYTOCHROME P450, FAMILY 76, SUBFAMILY C, POLYPEPTIDE 5-RELATED"/>
    <property type="match status" value="1"/>
</dbReference>
<dbReference type="InterPro" id="IPR002401">
    <property type="entry name" value="Cyt_P450_E_grp-I"/>
</dbReference>
<evidence type="ECO:0000256" key="2">
    <source>
        <dbReference type="ARBA" id="ARBA00022723"/>
    </source>
</evidence>
<dbReference type="Proteomes" id="UP001341281">
    <property type="component" value="Chromosome 02"/>
</dbReference>
<comment type="cofactor">
    <cofactor evidence="6">
        <name>heme</name>
        <dbReference type="ChEBI" id="CHEBI:30413"/>
    </cofactor>
</comment>
<evidence type="ECO:0008006" key="9">
    <source>
        <dbReference type="Google" id="ProtNLM"/>
    </source>
</evidence>
<name>A0AAQ3PYW6_PASNO</name>
<evidence type="ECO:0000313" key="7">
    <source>
        <dbReference type="EMBL" id="WVZ55354.1"/>
    </source>
</evidence>
<keyword evidence="2 6" id="KW-0479">Metal-binding</keyword>
<evidence type="ECO:0000256" key="3">
    <source>
        <dbReference type="ARBA" id="ARBA00022821"/>
    </source>
</evidence>
<dbReference type="EMBL" id="CP144746">
    <property type="protein sequence ID" value="WVZ55354.1"/>
    <property type="molecule type" value="Genomic_DNA"/>
</dbReference>